<evidence type="ECO:0000256" key="2">
    <source>
        <dbReference type="ARBA" id="ARBA00007441"/>
    </source>
</evidence>
<dbReference type="Gene3D" id="3.40.640.10">
    <property type="entry name" value="Type I PLP-dependent aspartate aminotransferase-like (Major domain)"/>
    <property type="match status" value="1"/>
</dbReference>
<dbReference type="EMBL" id="JAOZFE010000012">
    <property type="protein sequence ID" value="MCW0953832.1"/>
    <property type="molecule type" value="Genomic_DNA"/>
</dbReference>
<dbReference type="PANTHER" id="PTHR46383:SF4">
    <property type="entry name" value="AMINOTRANSFERASE"/>
    <property type="match status" value="1"/>
</dbReference>
<dbReference type="InterPro" id="IPR004839">
    <property type="entry name" value="Aminotransferase_I/II_large"/>
</dbReference>
<dbReference type="Proteomes" id="UP001526225">
    <property type="component" value="Unassembled WGS sequence"/>
</dbReference>
<evidence type="ECO:0000256" key="1">
    <source>
        <dbReference type="ARBA" id="ARBA00001933"/>
    </source>
</evidence>
<comment type="caution">
    <text evidence="8">The sequence shown here is derived from an EMBL/GenBank/DDBJ whole genome shotgun (WGS) entry which is preliminary data.</text>
</comment>
<dbReference type="InterPro" id="IPR004838">
    <property type="entry name" value="NHTrfase_class1_PyrdxlP-BS"/>
</dbReference>
<keyword evidence="4 6" id="KW-0808">Transferase</keyword>
<dbReference type="CDD" id="cd00609">
    <property type="entry name" value="AAT_like"/>
    <property type="match status" value="1"/>
</dbReference>
<dbReference type="SUPFAM" id="SSF53383">
    <property type="entry name" value="PLP-dependent transferases"/>
    <property type="match status" value="1"/>
</dbReference>
<dbReference type="InterPro" id="IPR050596">
    <property type="entry name" value="AspAT/PAT-like"/>
</dbReference>
<reference evidence="8 9" key="1">
    <citation type="submission" date="2022-10" db="EMBL/GenBank/DDBJ databases">
        <title>Weissella fermenti sp. nov., isolated from fermented cabbage.</title>
        <authorList>
            <person name="Lee J.K."/>
            <person name="Baek J.H."/>
            <person name="Choi D.G."/>
            <person name="Kim J.M."/>
            <person name="Jeon C.O."/>
        </authorList>
    </citation>
    <scope>NUCLEOTIDE SEQUENCE [LARGE SCALE GENOMIC DNA]</scope>
    <source>
        <strain evidence="8 9">KACC 18534</strain>
    </source>
</reference>
<dbReference type="Pfam" id="PF00155">
    <property type="entry name" value="Aminotran_1_2"/>
    <property type="match status" value="1"/>
</dbReference>
<sequence>MTSHFNQLLNPIVTNLAPDGLTEFQRTIRDIPDIVQLTFGEPGFNADARIKQAVKASVDADNSHYTDPSGEETLRDKFREYINTKYKTHYGNVSNVMVTAGVSEGINVVFMTMLAAGEGILIPDPAYPPYFAALKLAYAEAITINTRASDFKITPEQVEEAIEQASIPVKAILFNYPTNPTGVTYSRDELIALANVFEKHQLWVISDEIYSQLTYDQEHTSMAELLPSQTVMITGLSKSHALTGYRLGFILADDLFMKQAKKVHDTLMFSLPKVIQDGALVAITEADDIVAEMRQVYQRRRDWLLPHLEDMGFSVISPQGAFYMFAKIPADIGHDGYDFALSLAQEGKVGVIPGSAFSETTKDYIRISYAVSDEDLERAVTRMKKFLQDKRSQ</sequence>
<evidence type="ECO:0000259" key="7">
    <source>
        <dbReference type="Pfam" id="PF00155"/>
    </source>
</evidence>
<keyword evidence="9" id="KW-1185">Reference proteome</keyword>
<dbReference type="GO" id="GO:0008483">
    <property type="term" value="F:transaminase activity"/>
    <property type="evidence" value="ECO:0007669"/>
    <property type="project" value="UniProtKB-KW"/>
</dbReference>
<evidence type="ECO:0000256" key="3">
    <source>
        <dbReference type="ARBA" id="ARBA00022576"/>
    </source>
</evidence>
<dbReference type="PROSITE" id="PS00105">
    <property type="entry name" value="AA_TRANSFER_CLASS_1"/>
    <property type="match status" value="1"/>
</dbReference>
<dbReference type="InterPro" id="IPR015424">
    <property type="entry name" value="PyrdxlP-dep_Trfase"/>
</dbReference>
<dbReference type="PANTHER" id="PTHR46383">
    <property type="entry name" value="ASPARTATE AMINOTRANSFERASE"/>
    <property type="match status" value="1"/>
</dbReference>
<keyword evidence="5" id="KW-0663">Pyridoxal phosphate</keyword>
<dbReference type="InterPro" id="IPR015421">
    <property type="entry name" value="PyrdxlP-dep_Trfase_major"/>
</dbReference>
<gene>
    <name evidence="8" type="ORF">OIT44_07185</name>
</gene>
<evidence type="ECO:0000256" key="5">
    <source>
        <dbReference type="ARBA" id="ARBA00022898"/>
    </source>
</evidence>
<feature type="domain" description="Aminotransferase class I/classII large" evidence="7">
    <location>
        <begin position="33"/>
        <end position="382"/>
    </location>
</feature>
<accession>A0ABT3E604</accession>
<dbReference type="Gene3D" id="3.90.1150.10">
    <property type="entry name" value="Aspartate Aminotransferase, domain 1"/>
    <property type="match status" value="1"/>
</dbReference>
<dbReference type="RefSeq" id="WP_213408597.1">
    <property type="nucleotide sequence ID" value="NZ_CP074441.1"/>
</dbReference>
<proteinExistence type="inferred from homology"/>
<dbReference type="EC" id="2.6.1.-" evidence="6"/>
<keyword evidence="3 6" id="KW-0032">Aminotransferase</keyword>
<comment type="similarity">
    <text evidence="2 6">Belongs to the class-I pyridoxal-phosphate-dependent aminotransferase family.</text>
</comment>
<organism evidence="8 9">
    <name type="scientific">Weissella ceti</name>
    <dbReference type="NCBI Taxonomy" id="759620"/>
    <lineage>
        <taxon>Bacteria</taxon>
        <taxon>Bacillati</taxon>
        <taxon>Bacillota</taxon>
        <taxon>Bacilli</taxon>
        <taxon>Lactobacillales</taxon>
        <taxon>Lactobacillaceae</taxon>
        <taxon>Weissella</taxon>
    </lineage>
</organism>
<protein>
    <recommendedName>
        <fullName evidence="6">Aminotransferase</fullName>
        <ecNumber evidence="6">2.6.1.-</ecNumber>
    </recommendedName>
</protein>
<dbReference type="InterPro" id="IPR015422">
    <property type="entry name" value="PyrdxlP-dep_Trfase_small"/>
</dbReference>
<evidence type="ECO:0000256" key="4">
    <source>
        <dbReference type="ARBA" id="ARBA00022679"/>
    </source>
</evidence>
<name>A0ABT3E604_9LACO</name>
<comment type="cofactor">
    <cofactor evidence="1 6">
        <name>pyridoxal 5'-phosphate</name>
        <dbReference type="ChEBI" id="CHEBI:597326"/>
    </cofactor>
</comment>
<evidence type="ECO:0000313" key="9">
    <source>
        <dbReference type="Proteomes" id="UP001526225"/>
    </source>
</evidence>
<evidence type="ECO:0000256" key="6">
    <source>
        <dbReference type="RuleBase" id="RU000481"/>
    </source>
</evidence>
<evidence type="ECO:0000313" key="8">
    <source>
        <dbReference type="EMBL" id="MCW0953832.1"/>
    </source>
</evidence>